<feature type="domain" description="BRK" evidence="6">
    <location>
        <begin position="15"/>
        <end position="59"/>
    </location>
</feature>
<evidence type="ECO:0000256" key="1">
    <source>
        <dbReference type="ARBA" id="ARBA00004123"/>
    </source>
</evidence>
<evidence type="ECO:0000313" key="7">
    <source>
        <dbReference type="EMBL" id="CAL8148684.1"/>
    </source>
</evidence>
<comment type="caution">
    <text evidence="7">The sequence shown here is derived from an EMBL/GenBank/DDBJ whole genome shotgun (WGS) entry which is preliminary data.</text>
</comment>
<keyword evidence="8" id="KW-1185">Reference proteome</keyword>
<evidence type="ECO:0000259" key="6">
    <source>
        <dbReference type="SMART" id="SM00592"/>
    </source>
</evidence>
<dbReference type="Pfam" id="PF07533">
    <property type="entry name" value="BRK"/>
    <property type="match status" value="1"/>
</dbReference>
<protein>
    <recommendedName>
        <fullName evidence="6">BRK domain-containing protein</fullName>
    </recommendedName>
</protein>
<comment type="subcellular location">
    <subcellularLocation>
        <location evidence="1">Nucleus</location>
    </subcellularLocation>
</comment>
<feature type="region of interest" description="Disordered" evidence="5">
    <location>
        <begin position="31"/>
        <end position="71"/>
    </location>
</feature>
<evidence type="ECO:0000256" key="3">
    <source>
        <dbReference type="ARBA" id="ARBA00023163"/>
    </source>
</evidence>
<dbReference type="InterPro" id="IPR037259">
    <property type="entry name" value="BRK_sf"/>
</dbReference>
<dbReference type="Proteomes" id="UP001642540">
    <property type="component" value="Unassembled WGS sequence"/>
</dbReference>
<evidence type="ECO:0000256" key="2">
    <source>
        <dbReference type="ARBA" id="ARBA00023015"/>
    </source>
</evidence>
<reference evidence="7 8" key="1">
    <citation type="submission" date="2024-08" db="EMBL/GenBank/DDBJ databases">
        <authorList>
            <person name="Cucini C."/>
            <person name="Frati F."/>
        </authorList>
    </citation>
    <scope>NUCLEOTIDE SEQUENCE [LARGE SCALE GENOMIC DNA]</scope>
</reference>
<accession>A0ABP1SB47</accession>
<dbReference type="EMBL" id="CAXLJM020000173">
    <property type="protein sequence ID" value="CAL8148684.1"/>
    <property type="molecule type" value="Genomic_DNA"/>
</dbReference>
<keyword evidence="2" id="KW-0805">Transcription regulation</keyword>
<proteinExistence type="predicted"/>
<sequence>MELNPEGVNDKNSQSTEVCVSVIERETRKVLKGEEAPSSAELSSWLEAHPGWEVKEDDDDDESVAGPTAVKPPVVELQDKDTEAVPVEHAKKIIQQAKSKVEDDECKNQMG</sequence>
<evidence type="ECO:0000256" key="4">
    <source>
        <dbReference type="ARBA" id="ARBA00023242"/>
    </source>
</evidence>
<evidence type="ECO:0000256" key="5">
    <source>
        <dbReference type="SAM" id="MobiDB-lite"/>
    </source>
</evidence>
<dbReference type="SUPFAM" id="SSF160481">
    <property type="entry name" value="BRK domain-like"/>
    <property type="match status" value="1"/>
</dbReference>
<dbReference type="SMART" id="SM00592">
    <property type="entry name" value="BRK"/>
    <property type="match status" value="1"/>
</dbReference>
<evidence type="ECO:0000313" key="8">
    <source>
        <dbReference type="Proteomes" id="UP001642540"/>
    </source>
</evidence>
<dbReference type="InterPro" id="IPR006576">
    <property type="entry name" value="BRK_domain"/>
</dbReference>
<gene>
    <name evidence="7" type="ORF">ODALV1_LOCUS31498</name>
</gene>
<dbReference type="Gene3D" id="3.40.5.120">
    <property type="match status" value="1"/>
</dbReference>
<keyword evidence="4" id="KW-0539">Nucleus</keyword>
<name>A0ABP1SB47_9HEXA</name>
<organism evidence="7 8">
    <name type="scientific">Orchesella dallaii</name>
    <dbReference type="NCBI Taxonomy" id="48710"/>
    <lineage>
        <taxon>Eukaryota</taxon>
        <taxon>Metazoa</taxon>
        <taxon>Ecdysozoa</taxon>
        <taxon>Arthropoda</taxon>
        <taxon>Hexapoda</taxon>
        <taxon>Collembola</taxon>
        <taxon>Entomobryomorpha</taxon>
        <taxon>Entomobryoidea</taxon>
        <taxon>Orchesellidae</taxon>
        <taxon>Orchesellinae</taxon>
        <taxon>Orchesella</taxon>
    </lineage>
</organism>
<keyword evidence="3" id="KW-0804">Transcription</keyword>